<keyword evidence="7" id="KW-1185">Reference proteome</keyword>
<dbReference type="InterPro" id="IPR015655">
    <property type="entry name" value="PP2C"/>
</dbReference>
<dbReference type="PANTHER" id="PTHR13832">
    <property type="entry name" value="PROTEIN PHOSPHATASE 2C"/>
    <property type="match status" value="1"/>
</dbReference>
<evidence type="ECO:0000256" key="2">
    <source>
        <dbReference type="ARBA" id="ARBA00022801"/>
    </source>
</evidence>
<evidence type="ECO:0000256" key="1">
    <source>
        <dbReference type="ARBA" id="ARBA00022723"/>
    </source>
</evidence>
<dbReference type="AlphaFoldDB" id="A0A0C3BQL1"/>
<dbReference type="PANTHER" id="PTHR13832:SF589">
    <property type="entry name" value="[PYRUVATE DEHYDROGENASE [ACETYL-TRANSFERRING]]-PHOSPHATASE 2, MITOCHONDRIAL"/>
    <property type="match status" value="1"/>
</dbReference>
<gene>
    <name evidence="6" type="ORF">M408DRAFT_325793</name>
</gene>
<evidence type="ECO:0000313" key="6">
    <source>
        <dbReference type="EMBL" id="KIM34384.1"/>
    </source>
</evidence>
<dbReference type="Gene3D" id="3.60.40.10">
    <property type="entry name" value="PPM-type phosphatase domain"/>
    <property type="match status" value="1"/>
</dbReference>
<dbReference type="EMBL" id="KN824277">
    <property type="protein sequence ID" value="KIM34384.1"/>
    <property type="molecule type" value="Genomic_DNA"/>
</dbReference>
<organism evidence="6 7">
    <name type="scientific">Serendipita vermifera MAFF 305830</name>
    <dbReference type="NCBI Taxonomy" id="933852"/>
    <lineage>
        <taxon>Eukaryota</taxon>
        <taxon>Fungi</taxon>
        <taxon>Dikarya</taxon>
        <taxon>Basidiomycota</taxon>
        <taxon>Agaricomycotina</taxon>
        <taxon>Agaricomycetes</taxon>
        <taxon>Sebacinales</taxon>
        <taxon>Serendipitaceae</taxon>
        <taxon>Serendipita</taxon>
    </lineage>
</organism>
<sequence>MTAPRNPSTLLLSIRTCSFQHLKPVSGGRRFSDHLRVPTPNGKGAIRIPLNSQNVIGTRVSRGTREYQEDAHAIASIKLNPSVLKRTAERVEKSHHWDPDADDAFAYQVLFAGIYDGHGGTAVSHYLRDHLHQTFESLNPKSVPDVVAAIKAYGGYFRRFRGGALEPWAQSGWDLDHDEHTEMNLTLEAFATLAFLQADIDIGKLPESNDCGATSSVALIHSLDTPESPFYSAKWLSITVAHCGDTRVLLCRTDGKVIPMTSKHHADERSESSRLRRVGGGMVMDSFGDARWMGTLANTRCLGDLRYKPFGVTPEPEVRTQVVLGHTVSSVILVSDGISDILSNEEISDLARTKSNLGPEASAKEVVDFAEEMGASDNCTAIVIPLPGWATKVKDTTKPLREYRLSGAAMSGRQRRM</sequence>
<dbReference type="HOGENOM" id="CLU_021251_1_0_1"/>
<evidence type="ECO:0000256" key="4">
    <source>
        <dbReference type="RuleBase" id="RU003465"/>
    </source>
</evidence>
<dbReference type="STRING" id="933852.A0A0C3BQL1"/>
<evidence type="ECO:0000313" key="7">
    <source>
        <dbReference type="Proteomes" id="UP000054097"/>
    </source>
</evidence>
<comment type="similarity">
    <text evidence="4">Belongs to the PP2C family.</text>
</comment>
<dbReference type="InterPro" id="IPR036457">
    <property type="entry name" value="PPM-type-like_dom_sf"/>
</dbReference>
<dbReference type="SMART" id="SM00332">
    <property type="entry name" value="PP2Cc"/>
    <property type="match status" value="1"/>
</dbReference>
<dbReference type="GO" id="GO:0046872">
    <property type="term" value="F:metal ion binding"/>
    <property type="evidence" value="ECO:0007669"/>
    <property type="project" value="UniProtKB-KW"/>
</dbReference>
<evidence type="ECO:0000256" key="3">
    <source>
        <dbReference type="ARBA" id="ARBA00022912"/>
    </source>
</evidence>
<dbReference type="OrthoDB" id="416093at2759"/>
<dbReference type="SUPFAM" id="SSF81606">
    <property type="entry name" value="PP2C-like"/>
    <property type="match status" value="1"/>
</dbReference>
<name>A0A0C3BQL1_SERVB</name>
<dbReference type="PROSITE" id="PS01032">
    <property type="entry name" value="PPM_1"/>
    <property type="match status" value="1"/>
</dbReference>
<reference evidence="6 7" key="1">
    <citation type="submission" date="2014-04" db="EMBL/GenBank/DDBJ databases">
        <authorList>
            <consortium name="DOE Joint Genome Institute"/>
            <person name="Kuo A."/>
            <person name="Zuccaro A."/>
            <person name="Kohler A."/>
            <person name="Nagy L.G."/>
            <person name="Floudas D."/>
            <person name="Copeland A."/>
            <person name="Barry K.W."/>
            <person name="Cichocki N."/>
            <person name="Veneault-Fourrey C."/>
            <person name="LaButti K."/>
            <person name="Lindquist E.A."/>
            <person name="Lipzen A."/>
            <person name="Lundell T."/>
            <person name="Morin E."/>
            <person name="Murat C."/>
            <person name="Sun H."/>
            <person name="Tunlid A."/>
            <person name="Henrissat B."/>
            <person name="Grigoriev I.V."/>
            <person name="Hibbett D.S."/>
            <person name="Martin F."/>
            <person name="Nordberg H.P."/>
            <person name="Cantor M.N."/>
            <person name="Hua S.X."/>
        </authorList>
    </citation>
    <scope>NUCLEOTIDE SEQUENCE [LARGE SCALE GENOMIC DNA]</scope>
    <source>
        <strain evidence="6 7">MAFF 305830</strain>
    </source>
</reference>
<accession>A0A0C3BQL1</accession>
<keyword evidence="2 4" id="KW-0378">Hydrolase</keyword>
<evidence type="ECO:0000259" key="5">
    <source>
        <dbReference type="PROSITE" id="PS51746"/>
    </source>
</evidence>
<dbReference type="CDD" id="cd00143">
    <property type="entry name" value="PP2Cc"/>
    <property type="match status" value="1"/>
</dbReference>
<feature type="domain" description="PPM-type phosphatase" evidence="5">
    <location>
        <begin position="87"/>
        <end position="386"/>
    </location>
</feature>
<keyword evidence="3 4" id="KW-0904">Protein phosphatase</keyword>
<dbReference type="InterPro" id="IPR000222">
    <property type="entry name" value="PP2C_BS"/>
</dbReference>
<proteinExistence type="inferred from homology"/>
<reference evidence="7" key="2">
    <citation type="submission" date="2015-01" db="EMBL/GenBank/DDBJ databases">
        <title>Evolutionary Origins and Diversification of the Mycorrhizal Mutualists.</title>
        <authorList>
            <consortium name="DOE Joint Genome Institute"/>
            <consortium name="Mycorrhizal Genomics Consortium"/>
            <person name="Kohler A."/>
            <person name="Kuo A."/>
            <person name="Nagy L.G."/>
            <person name="Floudas D."/>
            <person name="Copeland A."/>
            <person name="Barry K.W."/>
            <person name="Cichocki N."/>
            <person name="Veneault-Fourrey C."/>
            <person name="LaButti K."/>
            <person name="Lindquist E.A."/>
            <person name="Lipzen A."/>
            <person name="Lundell T."/>
            <person name="Morin E."/>
            <person name="Murat C."/>
            <person name="Riley R."/>
            <person name="Ohm R."/>
            <person name="Sun H."/>
            <person name="Tunlid A."/>
            <person name="Henrissat B."/>
            <person name="Grigoriev I.V."/>
            <person name="Hibbett D.S."/>
            <person name="Martin F."/>
        </authorList>
    </citation>
    <scope>NUCLEOTIDE SEQUENCE [LARGE SCALE GENOMIC DNA]</scope>
    <source>
        <strain evidence="7">MAFF 305830</strain>
    </source>
</reference>
<dbReference type="GO" id="GO:0004722">
    <property type="term" value="F:protein serine/threonine phosphatase activity"/>
    <property type="evidence" value="ECO:0007669"/>
    <property type="project" value="InterPro"/>
</dbReference>
<protein>
    <recommendedName>
        <fullName evidence="5">PPM-type phosphatase domain-containing protein</fullName>
    </recommendedName>
</protein>
<dbReference type="Proteomes" id="UP000054097">
    <property type="component" value="Unassembled WGS sequence"/>
</dbReference>
<dbReference type="InterPro" id="IPR001932">
    <property type="entry name" value="PPM-type_phosphatase-like_dom"/>
</dbReference>
<keyword evidence="1" id="KW-0479">Metal-binding</keyword>
<dbReference type="PROSITE" id="PS51746">
    <property type="entry name" value="PPM_2"/>
    <property type="match status" value="1"/>
</dbReference>
<dbReference type="Pfam" id="PF00481">
    <property type="entry name" value="PP2C"/>
    <property type="match status" value="1"/>
</dbReference>